<evidence type="ECO:0000259" key="2">
    <source>
        <dbReference type="Pfam" id="PF25917"/>
    </source>
</evidence>
<comment type="caution">
    <text evidence="4">The sequence shown here is derived from an EMBL/GenBank/DDBJ whole genome shotgun (WGS) entry which is preliminary data.</text>
</comment>
<feature type="compositionally biased region" description="Gly residues" evidence="1">
    <location>
        <begin position="418"/>
        <end position="437"/>
    </location>
</feature>
<dbReference type="PANTHER" id="PTHR30469:SF33">
    <property type="entry name" value="SLR1207 PROTEIN"/>
    <property type="match status" value="1"/>
</dbReference>
<evidence type="ECO:0000259" key="3">
    <source>
        <dbReference type="Pfam" id="PF25990"/>
    </source>
</evidence>
<reference evidence="4 5" key="1">
    <citation type="journal article" date="2015" name="Nature">
        <title>rRNA introns, odd ribosomes, and small enigmatic genomes across a large radiation of phyla.</title>
        <authorList>
            <person name="Brown C.T."/>
            <person name="Hug L.A."/>
            <person name="Thomas B.C."/>
            <person name="Sharon I."/>
            <person name="Castelle C.J."/>
            <person name="Singh A."/>
            <person name="Wilkins M.J."/>
            <person name="Williams K.H."/>
            <person name="Banfield J.F."/>
        </authorList>
    </citation>
    <scope>NUCLEOTIDE SEQUENCE [LARGE SCALE GENOMIC DNA]</scope>
</reference>
<dbReference type="PANTHER" id="PTHR30469">
    <property type="entry name" value="MULTIDRUG RESISTANCE PROTEIN MDTA"/>
    <property type="match status" value="1"/>
</dbReference>
<dbReference type="Gene3D" id="2.40.50.100">
    <property type="match status" value="1"/>
</dbReference>
<dbReference type="Pfam" id="PF25917">
    <property type="entry name" value="BSH_RND"/>
    <property type="match status" value="1"/>
</dbReference>
<feature type="domain" description="Multidrug resistance protein MdtA-like barrel-sandwich hybrid" evidence="2">
    <location>
        <begin position="78"/>
        <end position="235"/>
    </location>
</feature>
<dbReference type="InterPro" id="IPR058636">
    <property type="entry name" value="Beta-barrel_YknX"/>
</dbReference>
<organism evidence="4 5">
    <name type="scientific">Candidatus Gottesmanbacteria bacterium GW2011_GWA2_44_17</name>
    <dbReference type="NCBI Taxonomy" id="1618444"/>
    <lineage>
        <taxon>Bacteria</taxon>
        <taxon>Candidatus Gottesmaniibacteriota</taxon>
    </lineage>
</organism>
<accession>A0A0G1KDB2</accession>
<dbReference type="InterPro" id="IPR058625">
    <property type="entry name" value="MdtA-like_BSH"/>
</dbReference>
<dbReference type="Gene3D" id="2.40.420.20">
    <property type="match status" value="1"/>
</dbReference>
<dbReference type="GO" id="GO:0015562">
    <property type="term" value="F:efflux transmembrane transporter activity"/>
    <property type="evidence" value="ECO:0007669"/>
    <property type="project" value="TreeGrafter"/>
</dbReference>
<evidence type="ECO:0000313" key="4">
    <source>
        <dbReference type="EMBL" id="KKT45814.1"/>
    </source>
</evidence>
<feature type="region of interest" description="Disordered" evidence="1">
    <location>
        <begin position="408"/>
        <end position="443"/>
    </location>
</feature>
<dbReference type="GO" id="GO:1990281">
    <property type="term" value="C:efflux pump complex"/>
    <property type="evidence" value="ECO:0007669"/>
    <property type="project" value="TreeGrafter"/>
</dbReference>
<dbReference type="EMBL" id="LCIB01000040">
    <property type="protein sequence ID" value="KKT45814.1"/>
    <property type="molecule type" value="Genomic_DNA"/>
</dbReference>
<dbReference type="SUPFAM" id="SSF111369">
    <property type="entry name" value="HlyD-like secretion proteins"/>
    <property type="match status" value="1"/>
</dbReference>
<evidence type="ECO:0000313" key="5">
    <source>
        <dbReference type="Proteomes" id="UP000034063"/>
    </source>
</evidence>
<proteinExistence type="predicted"/>
<name>A0A0G1KDB2_9BACT</name>
<sequence length="443" mass="45593">MDSLKGIFSKLIGLKSWVLKASWKKKLAILLVLLAIGWFGGSRVLSQRQAQPQYQTAQAEKGTLITSVSASGQITTANNVNITIQASGVVKEVLVKNGDTVSLGQTVATLTLDQASQQKQAAAYASYLSAKNSLDSAQAKTNSLQAALFKANQTFINGSVARGLATDDPTYIQENALWLQAEADYKQQQTVISAAKSSLTAASLNLSQLSSTITAPVSGVVKGLTITPGAIITVSSGSSTSTSTSQVLGSINQPGSLQAQVNISEIDSVKVTGGQKVTMTLDAFPNLTFTGIVVSINTNGVVSSGVTTYPAVISFDSGNDHIYPNMGVDAAIITDIKNNVILVPSAAVQTSNGQSMIRVMRNGSPRFAGEAGQITQVPVEIGGSNDTQTEIISGINEGDVVITGNTTPAGTSSQGGTSPFGGGGFGGFRQGGGGSGGIQIQRR</sequence>
<dbReference type="Gene3D" id="2.40.30.170">
    <property type="match status" value="1"/>
</dbReference>
<dbReference type="Proteomes" id="UP000034063">
    <property type="component" value="Unassembled WGS sequence"/>
</dbReference>
<evidence type="ECO:0000256" key="1">
    <source>
        <dbReference type="SAM" id="MobiDB-lite"/>
    </source>
</evidence>
<gene>
    <name evidence="4" type="ORF">UW37_C0040G0003</name>
</gene>
<dbReference type="Pfam" id="PF25990">
    <property type="entry name" value="Beta-barrel_YknX"/>
    <property type="match status" value="1"/>
</dbReference>
<feature type="domain" description="YknX-like beta-barrel" evidence="3">
    <location>
        <begin position="258"/>
        <end position="324"/>
    </location>
</feature>
<protein>
    <submittedName>
        <fullName evidence="4">RND family efflux transporter MFP subunit</fullName>
    </submittedName>
</protein>
<dbReference type="AlphaFoldDB" id="A0A0G1KDB2"/>